<organism evidence="1 2">
    <name type="scientific">Faecalibacterium prausnitzii</name>
    <dbReference type="NCBI Taxonomy" id="853"/>
    <lineage>
        <taxon>Bacteria</taxon>
        <taxon>Bacillati</taxon>
        <taxon>Bacillota</taxon>
        <taxon>Clostridia</taxon>
        <taxon>Eubacteriales</taxon>
        <taxon>Oscillospiraceae</taxon>
        <taxon>Faecalibacterium</taxon>
    </lineage>
</organism>
<protein>
    <submittedName>
        <fullName evidence="1">Uncharacterized protein</fullName>
    </submittedName>
</protein>
<reference evidence="1 2" key="1">
    <citation type="submission" date="2018-02" db="EMBL/GenBank/DDBJ databases">
        <title>Complete genome sequencing of Faecalibacterium prausnitzii strains isolated from the human gut.</title>
        <authorList>
            <person name="Fitzgerald B.C."/>
            <person name="Shkoporov A.N."/>
            <person name="Ross P.R."/>
            <person name="Hill C."/>
        </authorList>
    </citation>
    <scope>NUCLEOTIDE SEQUENCE [LARGE SCALE GENOMIC DNA]</scope>
    <source>
        <strain evidence="1 2">APC942/8-14-2</strain>
    </source>
</reference>
<accession>A0A329TNM5</accession>
<gene>
    <name evidence="1" type="ORF">C4N25_05020</name>
</gene>
<dbReference type="InterPro" id="IPR043740">
    <property type="entry name" value="DUF5685"/>
</dbReference>
<comment type="caution">
    <text evidence="1">The sequence shown here is derived from an EMBL/GenBank/DDBJ whole genome shotgun (WGS) entry which is preliminary data.</text>
</comment>
<dbReference type="AlphaFoldDB" id="A0A329TNM5"/>
<sequence length="288" mass="33273">MNGRMRPYLPELTIRDYNTYQWYLRGVRRQLYTTYGLFSCCCLRYNGVLFAILDDSLAGRPATCKKMRVPGTLVWKEMMCQTQGIRLAAQVEVLLGWHRLQDAQWGDLPLYKKARRVRNWIFLRRAYEKAAAENPALERIFAQERDQANVQMTLNSENYTLASEPKSNLYGALYSVLATDDPSQRKSMHYIGCCIGRAAYLMDKAESFLRDKLRKRYNVFLANGITSREAAVESARRQALAAANDLVRAYNLLDIKLNRTLLDNIMILGLRHAVDPFQENQPVSWELP</sequence>
<proteinExistence type="predicted"/>
<name>A0A329TNM5_9FIRM</name>
<dbReference type="Pfam" id="PF18937">
    <property type="entry name" value="DUF5685"/>
    <property type="match status" value="1"/>
</dbReference>
<evidence type="ECO:0000313" key="1">
    <source>
        <dbReference type="EMBL" id="RAW51407.1"/>
    </source>
</evidence>
<dbReference type="EMBL" id="PRKZ01000002">
    <property type="protein sequence ID" value="RAW51407.1"/>
    <property type="molecule type" value="Genomic_DNA"/>
</dbReference>
<evidence type="ECO:0000313" key="2">
    <source>
        <dbReference type="Proteomes" id="UP000251634"/>
    </source>
</evidence>
<dbReference type="Proteomes" id="UP000251634">
    <property type="component" value="Unassembled WGS sequence"/>
</dbReference>